<dbReference type="PANTHER" id="PTHR42829:SF2">
    <property type="entry name" value="NADH-UBIQUINONE OXIDOREDUCTASE CHAIN 5"/>
    <property type="match status" value="1"/>
</dbReference>
<feature type="transmembrane region" description="Helical" evidence="6">
    <location>
        <begin position="561"/>
        <end position="582"/>
    </location>
</feature>
<feature type="transmembrane region" description="Helical" evidence="6">
    <location>
        <begin position="260"/>
        <end position="278"/>
    </location>
</feature>
<dbReference type="NCBIfam" id="TIGR01974">
    <property type="entry name" value="NDH_I_L"/>
    <property type="match status" value="1"/>
</dbReference>
<feature type="domain" description="NADH-Ubiquinone oxidoreductase (complex I) chain 5 N-terminal" evidence="8">
    <location>
        <begin position="71"/>
        <end position="121"/>
    </location>
</feature>
<evidence type="ECO:0000256" key="6">
    <source>
        <dbReference type="SAM" id="Phobius"/>
    </source>
</evidence>
<evidence type="ECO:0000256" key="3">
    <source>
        <dbReference type="ARBA" id="ARBA00022989"/>
    </source>
</evidence>
<dbReference type="RefSeq" id="WP_106197850.1">
    <property type="nucleotide sequence ID" value="NZ_JAXEIU010000025.1"/>
</dbReference>
<feature type="transmembrane region" description="Helical" evidence="6">
    <location>
        <begin position="284"/>
        <end position="311"/>
    </location>
</feature>
<gene>
    <name evidence="9" type="ORF">B0H50_10465</name>
</gene>
<feature type="transmembrane region" description="Helical" evidence="6">
    <location>
        <begin position="318"/>
        <end position="337"/>
    </location>
</feature>
<feature type="transmembrane region" description="Helical" evidence="6">
    <location>
        <begin position="142"/>
        <end position="162"/>
    </location>
</feature>
<feature type="transmembrane region" description="Helical" evidence="6">
    <location>
        <begin position="36"/>
        <end position="57"/>
    </location>
</feature>
<reference evidence="9 10" key="1">
    <citation type="submission" date="2018-05" db="EMBL/GenBank/DDBJ databases">
        <title>Animal gut microbial communities from fecal samples from Wisconsin, USA.</title>
        <authorList>
            <person name="Neumann A."/>
        </authorList>
    </citation>
    <scope>NUCLEOTIDE SEQUENCE [LARGE SCALE GENOMIC DNA]</scope>
    <source>
        <strain evidence="9 10">UWS4</strain>
    </source>
</reference>
<keyword evidence="3 6" id="KW-1133">Transmembrane helix</keyword>
<sequence length="652" mass="70781">MIPLWLIPLFPLIGVIVLALISVASSDSEKGPDEGLVGYIGVLFPLLAFLATGYLAWNMPQEGLHETLGNWIHTPALSVDFGFLFDGLSRTMLLFITGIATLIILYSTGYMHKDRGFARFFAYMNLFLFSMIVLVLSDSLLLTFLGWEGVGLCSYLLIGFWNKDLHNCKAANKAFMVNRVGDVGFLLGMVILVTVGGSAMLSYTDLIAWLTTATNQDLVVTALPLLTAAGLLFFWACTAKSAQIPLLTWLPDAMAGPTPVSALIHAATMVTAGVYLVARLSPLFVILPGVLTIIAIVGMATAFWAAVAGLLQNDIKKVLAYSTISQLGYMFMAAGASAFDVSIFHVFTHAFFKATLFLGAGAIMHALSGEQDMRKMGGLLKKTPVTAITMLFAYLAIIGFPGFSGFFSKDLILERLFGTSPTFGPIFYGVGLVTAVITAIYMTRLMVLVFLGKYRGNLPESHIHEAPLSMTFPMVVLAIGSAFSGYVWNVFVSGANWFEQWIAPAVSWAQNLAAFIRPEHGEDPSVLVFAILGTLAAVVGAVVGYEIFTRKRIPEVKKNESAAPLGGAATWTFFFDCVHNVIIRAFEIIAWIVDVIVDKFIQILQWMICSILFIVGDGVRNLQVRKIRLQVGLSIAGMAIIVIALYLCGGLF</sequence>
<dbReference type="InterPro" id="IPR001750">
    <property type="entry name" value="ND/Mrp_TM"/>
</dbReference>
<feature type="transmembrane region" description="Helical" evidence="6">
    <location>
        <begin position="472"/>
        <end position="491"/>
    </location>
</feature>
<feature type="transmembrane region" description="Helical" evidence="6">
    <location>
        <begin position="343"/>
        <end position="364"/>
    </location>
</feature>
<comment type="caution">
    <text evidence="9">The sequence shown here is derived from an EMBL/GenBank/DDBJ whole genome shotgun (WGS) entry which is preliminary data.</text>
</comment>
<comment type="subcellular location">
    <subcellularLocation>
        <location evidence="1">Endomembrane system</location>
        <topology evidence="1">Multi-pass membrane protein</topology>
    </subcellularLocation>
    <subcellularLocation>
        <location evidence="5">Membrane</location>
        <topology evidence="5">Multi-pass membrane protein</topology>
    </subcellularLocation>
</comment>
<name>A0ABX5LML0_9BACT</name>
<dbReference type="PRINTS" id="PR01434">
    <property type="entry name" value="NADHDHGNASE5"/>
</dbReference>
<evidence type="ECO:0000313" key="9">
    <source>
        <dbReference type="EMBL" id="PWL03641.1"/>
    </source>
</evidence>
<evidence type="ECO:0000259" key="7">
    <source>
        <dbReference type="Pfam" id="PF00361"/>
    </source>
</evidence>
<dbReference type="InterPro" id="IPR018393">
    <property type="entry name" value="NADHpl_OxRdtase_5_subgr"/>
</dbReference>
<organism evidence="9 10">
    <name type="scientific">Hallerella porci</name>
    <dbReference type="NCBI Taxonomy" id="1945871"/>
    <lineage>
        <taxon>Bacteria</taxon>
        <taxon>Pseudomonadati</taxon>
        <taxon>Fibrobacterota</taxon>
        <taxon>Fibrobacteria</taxon>
        <taxon>Fibrobacterales</taxon>
        <taxon>Fibrobacteraceae</taxon>
        <taxon>Hallerella</taxon>
    </lineage>
</organism>
<dbReference type="InterPro" id="IPR003945">
    <property type="entry name" value="NU5C-like"/>
</dbReference>
<feature type="transmembrane region" description="Helical" evidence="6">
    <location>
        <begin position="588"/>
        <end position="615"/>
    </location>
</feature>
<dbReference type="InterPro" id="IPR001516">
    <property type="entry name" value="Proton_antipo_N"/>
</dbReference>
<keyword evidence="2 5" id="KW-0812">Transmembrane</keyword>
<feature type="transmembrane region" description="Helical" evidence="6">
    <location>
        <begin position="627"/>
        <end position="647"/>
    </location>
</feature>
<evidence type="ECO:0000256" key="1">
    <source>
        <dbReference type="ARBA" id="ARBA00004127"/>
    </source>
</evidence>
<keyword evidence="10" id="KW-1185">Reference proteome</keyword>
<feature type="transmembrane region" description="Helical" evidence="6">
    <location>
        <begin position="87"/>
        <end position="105"/>
    </location>
</feature>
<keyword evidence="4 6" id="KW-0472">Membrane</keyword>
<evidence type="ECO:0000256" key="2">
    <source>
        <dbReference type="ARBA" id="ARBA00022692"/>
    </source>
</evidence>
<dbReference type="Pfam" id="PF00662">
    <property type="entry name" value="Proton_antipo_N"/>
    <property type="match status" value="1"/>
</dbReference>
<proteinExistence type="predicted"/>
<feature type="transmembrane region" description="Helical" evidence="6">
    <location>
        <begin position="426"/>
        <end position="451"/>
    </location>
</feature>
<feature type="transmembrane region" description="Helical" evidence="6">
    <location>
        <begin position="526"/>
        <end position="549"/>
    </location>
</feature>
<feature type="transmembrane region" description="Helical" evidence="6">
    <location>
        <begin position="385"/>
        <end position="406"/>
    </location>
</feature>
<evidence type="ECO:0000313" key="10">
    <source>
        <dbReference type="Proteomes" id="UP000245523"/>
    </source>
</evidence>
<dbReference type="EMBL" id="QGHD01000004">
    <property type="protein sequence ID" value="PWL03641.1"/>
    <property type="molecule type" value="Genomic_DNA"/>
</dbReference>
<evidence type="ECO:0000259" key="8">
    <source>
        <dbReference type="Pfam" id="PF00662"/>
    </source>
</evidence>
<feature type="transmembrane region" description="Helical" evidence="6">
    <location>
        <begin position="218"/>
        <end position="239"/>
    </location>
</feature>
<protein>
    <submittedName>
        <fullName evidence="9">NADH dehydrogenase subunit L</fullName>
    </submittedName>
</protein>
<accession>A0ABX5LML0</accession>
<feature type="transmembrane region" description="Helical" evidence="6">
    <location>
        <begin position="117"/>
        <end position="136"/>
    </location>
</feature>
<evidence type="ECO:0000256" key="5">
    <source>
        <dbReference type="RuleBase" id="RU000320"/>
    </source>
</evidence>
<feature type="transmembrane region" description="Helical" evidence="6">
    <location>
        <begin position="183"/>
        <end position="203"/>
    </location>
</feature>
<dbReference type="Pfam" id="PF00361">
    <property type="entry name" value="Proton_antipo_M"/>
    <property type="match status" value="1"/>
</dbReference>
<feature type="transmembrane region" description="Helical" evidence="6">
    <location>
        <begin position="6"/>
        <end position="24"/>
    </location>
</feature>
<feature type="domain" description="NADH:quinone oxidoreductase/Mrp antiporter transmembrane" evidence="7">
    <location>
        <begin position="137"/>
        <end position="434"/>
    </location>
</feature>
<dbReference type="PANTHER" id="PTHR42829">
    <property type="entry name" value="NADH-UBIQUINONE OXIDOREDUCTASE CHAIN 5"/>
    <property type="match status" value="1"/>
</dbReference>
<dbReference type="PRINTS" id="PR01435">
    <property type="entry name" value="NPOXDRDTASE5"/>
</dbReference>
<dbReference type="NCBIfam" id="NF005141">
    <property type="entry name" value="PRK06590.1"/>
    <property type="match status" value="1"/>
</dbReference>
<evidence type="ECO:0000256" key="4">
    <source>
        <dbReference type="ARBA" id="ARBA00023136"/>
    </source>
</evidence>
<dbReference type="Proteomes" id="UP000245523">
    <property type="component" value="Unassembled WGS sequence"/>
</dbReference>